<accession>A0A8S4DPS7</accession>
<dbReference type="PANTHER" id="PTHR33327">
    <property type="entry name" value="ENDONUCLEASE"/>
    <property type="match status" value="1"/>
</dbReference>
<dbReference type="Proteomes" id="UP000653454">
    <property type="component" value="Unassembled WGS sequence"/>
</dbReference>
<sequence length="299" mass="33865">MNPPGSYTPPAATASSEIAMVTVQMRVPDFWPDLPSLWFSQFEAIMAPQKQSDSTKFDMVVSKLGRDALRQVTDIIKTPPATDKYKALKERLLAVYEESAELQFQRLVSDMDLGSQKPSQLLRRMADLAKNSDISDGPLKNLWISRLPPSVRAVLAASGDTSLQNLASIADKILENLGNGEIAAVSHTQSHTPVTSEANPNTELIQHLRCLTLEVKQLRGEVDEIRTRPRGRSHQRGGWRGRQRRYSGTRSSSRSYMQRRAENNPEWLCYPHYRYRENARSCHSPCNWSRLQSKETKEN</sequence>
<dbReference type="PANTHER" id="PTHR33327:SF3">
    <property type="entry name" value="RNA-DIRECTED DNA POLYMERASE"/>
    <property type="match status" value="1"/>
</dbReference>
<feature type="domain" description="DUF7041" evidence="2">
    <location>
        <begin position="27"/>
        <end position="108"/>
    </location>
</feature>
<protein>
    <submittedName>
        <fullName evidence="3">(diamondback moth) hypothetical protein</fullName>
    </submittedName>
</protein>
<reference evidence="3" key="1">
    <citation type="submission" date="2020-11" db="EMBL/GenBank/DDBJ databases">
        <authorList>
            <person name="Whiteford S."/>
        </authorList>
    </citation>
    <scope>NUCLEOTIDE SEQUENCE</scope>
</reference>
<evidence type="ECO:0000313" key="3">
    <source>
        <dbReference type="EMBL" id="CAG9101082.1"/>
    </source>
</evidence>
<keyword evidence="4" id="KW-1185">Reference proteome</keyword>
<comment type="caution">
    <text evidence="3">The sequence shown here is derived from an EMBL/GenBank/DDBJ whole genome shotgun (WGS) entry which is preliminary data.</text>
</comment>
<dbReference type="EMBL" id="CAJHNJ030000006">
    <property type="protein sequence ID" value="CAG9101082.1"/>
    <property type="molecule type" value="Genomic_DNA"/>
</dbReference>
<feature type="region of interest" description="Disordered" evidence="1">
    <location>
        <begin position="227"/>
        <end position="258"/>
    </location>
</feature>
<name>A0A8S4DPS7_PLUXY</name>
<dbReference type="InterPro" id="IPR055469">
    <property type="entry name" value="DUF7041"/>
</dbReference>
<evidence type="ECO:0000259" key="2">
    <source>
        <dbReference type="Pfam" id="PF23055"/>
    </source>
</evidence>
<organism evidence="3 4">
    <name type="scientific">Plutella xylostella</name>
    <name type="common">Diamondback moth</name>
    <name type="synonym">Plutella maculipennis</name>
    <dbReference type="NCBI Taxonomy" id="51655"/>
    <lineage>
        <taxon>Eukaryota</taxon>
        <taxon>Metazoa</taxon>
        <taxon>Ecdysozoa</taxon>
        <taxon>Arthropoda</taxon>
        <taxon>Hexapoda</taxon>
        <taxon>Insecta</taxon>
        <taxon>Pterygota</taxon>
        <taxon>Neoptera</taxon>
        <taxon>Endopterygota</taxon>
        <taxon>Lepidoptera</taxon>
        <taxon>Glossata</taxon>
        <taxon>Ditrysia</taxon>
        <taxon>Yponomeutoidea</taxon>
        <taxon>Plutellidae</taxon>
        <taxon>Plutella</taxon>
    </lineage>
</organism>
<feature type="compositionally biased region" description="Basic residues" evidence="1">
    <location>
        <begin position="228"/>
        <end position="247"/>
    </location>
</feature>
<gene>
    <name evidence="3" type="ORF">PLXY2_LOCUS2571</name>
</gene>
<evidence type="ECO:0000313" key="4">
    <source>
        <dbReference type="Proteomes" id="UP000653454"/>
    </source>
</evidence>
<dbReference type="Pfam" id="PF23055">
    <property type="entry name" value="DUF7041"/>
    <property type="match status" value="1"/>
</dbReference>
<proteinExistence type="predicted"/>
<evidence type="ECO:0000256" key="1">
    <source>
        <dbReference type="SAM" id="MobiDB-lite"/>
    </source>
</evidence>
<dbReference type="AlphaFoldDB" id="A0A8S4DPS7"/>